<comment type="cofactor">
    <cofactor evidence="1 4">
        <name>pyridoxal 5'-phosphate</name>
        <dbReference type="ChEBI" id="CHEBI:597326"/>
    </cofactor>
</comment>
<evidence type="ECO:0000256" key="3">
    <source>
        <dbReference type="RuleBase" id="RU004075"/>
    </source>
</evidence>
<evidence type="ECO:0000256" key="2">
    <source>
        <dbReference type="ARBA" id="ARBA00022898"/>
    </source>
</evidence>
<keyword evidence="6" id="KW-0032">Aminotransferase</keyword>
<dbReference type="Proteomes" id="UP000824204">
    <property type="component" value="Unassembled WGS sequence"/>
</dbReference>
<comment type="caution">
    <text evidence="6">The sequence shown here is derived from an EMBL/GenBank/DDBJ whole genome shotgun (WGS) entry which is preliminary data.</text>
</comment>
<protein>
    <submittedName>
        <fullName evidence="6">Aminotransferase class V-fold PLP-dependent enzyme</fullName>
    </submittedName>
</protein>
<comment type="similarity">
    <text evidence="3">Belongs to the class-V pyridoxal-phosphate-dependent aminotransferase family.</text>
</comment>
<dbReference type="Pfam" id="PF00266">
    <property type="entry name" value="Aminotran_5"/>
    <property type="match status" value="1"/>
</dbReference>
<keyword evidence="6" id="KW-0808">Transferase</keyword>
<evidence type="ECO:0000256" key="1">
    <source>
        <dbReference type="ARBA" id="ARBA00001933"/>
    </source>
</evidence>
<evidence type="ECO:0000259" key="5">
    <source>
        <dbReference type="Pfam" id="PF00266"/>
    </source>
</evidence>
<gene>
    <name evidence="6" type="ORF">H9741_07950</name>
</gene>
<dbReference type="InterPro" id="IPR015424">
    <property type="entry name" value="PyrdxlP-dep_Trfase"/>
</dbReference>
<accession>A0A9D1V9C7</accession>
<dbReference type="InterPro" id="IPR015422">
    <property type="entry name" value="PyrdxlP-dep_Trfase_small"/>
</dbReference>
<evidence type="ECO:0000313" key="7">
    <source>
        <dbReference type="Proteomes" id="UP000824204"/>
    </source>
</evidence>
<dbReference type="GO" id="GO:0008483">
    <property type="term" value="F:transaminase activity"/>
    <property type="evidence" value="ECO:0007669"/>
    <property type="project" value="UniProtKB-KW"/>
</dbReference>
<dbReference type="SUPFAM" id="SSF53383">
    <property type="entry name" value="PLP-dependent transferases"/>
    <property type="match status" value="1"/>
</dbReference>
<dbReference type="EMBL" id="DXFX01000103">
    <property type="protein sequence ID" value="HIX08386.1"/>
    <property type="molecule type" value="Genomic_DNA"/>
</dbReference>
<dbReference type="AlphaFoldDB" id="A0A9D1V9C7"/>
<sequence>MIYFDNAATGGRKPYAVQRAVRAATEGCCGNPGRSGHALALALAQDVLRTRRLLARFFNAPDPERVIFTQNCTHALNLAIHGLCAQKRGTSPEIHVVSTVAEHNSVLRPLFALERQGKISLTLVQAERGVVSPRNIAAAVRENTVAAVFTLASNVTGMTIDPAAVRALLPDDVLAICDGAQACGHIPVDLRGAGIDALAVAGHKGMCGIQGSGALLLSERFSPPPLLYGGTGSESANPDMPLFYPDRLEAGTISCPAAASLAEGVLHLLPRQEKIAAHLKKLTGVLVNGLKEIEGIAVYSRPNPCGIAAFACDNLQSEFFAQRLSDEYDIAVRGGLHCAPKMHEALGTKEGLVRASLSEYSTRAEAELFLRAVREISASVR</sequence>
<name>A0A9D1V9C7_9FIRM</name>
<dbReference type="PANTHER" id="PTHR43586">
    <property type="entry name" value="CYSTEINE DESULFURASE"/>
    <property type="match status" value="1"/>
</dbReference>
<dbReference type="InterPro" id="IPR000192">
    <property type="entry name" value="Aminotrans_V_dom"/>
</dbReference>
<dbReference type="InterPro" id="IPR015421">
    <property type="entry name" value="PyrdxlP-dep_Trfase_major"/>
</dbReference>
<dbReference type="PROSITE" id="PS00595">
    <property type="entry name" value="AA_TRANSFER_CLASS_5"/>
    <property type="match status" value="1"/>
</dbReference>
<dbReference type="Gene3D" id="3.90.1150.10">
    <property type="entry name" value="Aspartate Aminotransferase, domain 1"/>
    <property type="match status" value="1"/>
</dbReference>
<proteinExistence type="inferred from homology"/>
<keyword evidence="2" id="KW-0663">Pyridoxal phosphate</keyword>
<evidence type="ECO:0000256" key="4">
    <source>
        <dbReference type="RuleBase" id="RU004504"/>
    </source>
</evidence>
<evidence type="ECO:0000313" key="6">
    <source>
        <dbReference type="EMBL" id="HIX08386.1"/>
    </source>
</evidence>
<reference evidence="6" key="1">
    <citation type="journal article" date="2021" name="PeerJ">
        <title>Extensive microbial diversity within the chicken gut microbiome revealed by metagenomics and culture.</title>
        <authorList>
            <person name="Gilroy R."/>
            <person name="Ravi A."/>
            <person name="Getino M."/>
            <person name="Pursley I."/>
            <person name="Horton D.L."/>
            <person name="Alikhan N.F."/>
            <person name="Baker D."/>
            <person name="Gharbi K."/>
            <person name="Hall N."/>
            <person name="Watson M."/>
            <person name="Adriaenssens E.M."/>
            <person name="Foster-Nyarko E."/>
            <person name="Jarju S."/>
            <person name="Secka A."/>
            <person name="Antonio M."/>
            <person name="Oren A."/>
            <person name="Chaudhuri R.R."/>
            <person name="La Ragione R."/>
            <person name="Hildebrand F."/>
            <person name="Pallen M.J."/>
        </authorList>
    </citation>
    <scope>NUCLEOTIDE SEQUENCE</scope>
    <source>
        <strain evidence="6">811</strain>
    </source>
</reference>
<feature type="domain" description="Aminotransferase class V" evidence="5">
    <location>
        <begin position="2"/>
        <end position="368"/>
    </location>
</feature>
<organism evidence="6 7">
    <name type="scientific">Candidatus Borkfalkia faecipullorum</name>
    <dbReference type="NCBI Taxonomy" id="2838510"/>
    <lineage>
        <taxon>Bacteria</taxon>
        <taxon>Bacillati</taxon>
        <taxon>Bacillota</taxon>
        <taxon>Clostridia</taxon>
        <taxon>Christensenellales</taxon>
        <taxon>Christensenellaceae</taxon>
        <taxon>Candidatus Borkfalkia</taxon>
    </lineage>
</organism>
<dbReference type="InterPro" id="IPR020578">
    <property type="entry name" value="Aminotrans_V_PyrdxlP_BS"/>
</dbReference>
<reference evidence="6" key="2">
    <citation type="submission" date="2021-04" db="EMBL/GenBank/DDBJ databases">
        <authorList>
            <person name="Gilroy R."/>
        </authorList>
    </citation>
    <scope>NUCLEOTIDE SEQUENCE</scope>
    <source>
        <strain evidence="6">811</strain>
    </source>
</reference>
<dbReference type="PANTHER" id="PTHR43586:SF4">
    <property type="entry name" value="ISOPENICILLIN N EPIMERASE"/>
    <property type="match status" value="1"/>
</dbReference>
<dbReference type="Gene3D" id="3.40.640.10">
    <property type="entry name" value="Type I PLP-dependent aspartate aminotransferase-like (Major domain)"/>
    <property type="match status" value="1"/>
</dbReference>